<feature type="region of interest" description="Disordered" evidence="1">
    <location>
        <begin position="112"/>
        <end position="147"/>
    </location>
</feature>
<gene>
    <name evidence="2" type="ORF">SMRZ_LOCUS14292</name>
</gene>
<evidence type="ECO:0000313" key="2">
    <source>
        <dbReference type="EMBL" id="VDP12479.1"/>
    </source>
</evidence>
<reference evidence="2 3" key="1">
    <citation type="submission" date="2018-11" db="EMBL/GenBank/DDBJ databases">
        <authorList>
            <consortium name="Pathogen Informatics"/>
        </authorList>
    </citation>
    <scope>NUCLEOTIDE SEQUENCE [LARGE SCALE GENOMIC DNA]</scope>
    <source>
        <strain evidence="2 3">Zambia</strain>
    </source>
</reference>
<evidence type="ECO:0000256" key="1">
    <source>
        <dbReference type="SAM" id="MobiDB-lite"/>
    </source>
</evidence>
<organism evidence="2 3">
    <name type="scientific">Schistosoma margrebowiei</name>
    <dbReference type="NCBI Taxonomy" id="48269"/>
    <lineage>
        <taxon>Eukaryota</taxon>
        <taxon>Metazoa</taxon>
        <taxon>Spiralia</taxon>
        <taxon>Lophotrochozoa</taxon>
        <taxon>Platyhelminthes</taxon>
        <taxon>Trematoda</taxon>
        <taxon>Digenea</taxon>
        <taxon>Strigeidida</taxon>
        <taxon>Schistosomatoidea</taxon>
        <taxon>Schistosomatidae</taxon>
        <taxon>Schistosoma</taxon>
    </lineage>
</organism>
<sequence length="202" mass="23580">MNTYPDDMIDNNNNNNNEQYERIKHSLQHRNSSIINNQLEDGDRINQSINNTNNNIDLEQMNSLTETMRIRNSKRKSILPNIIEQQTQFNDEFVNILLQRNRELMLKLKKQTKSKLSKQQIPITSSSSSLSSSSLKPSSVLPSTSISMPYEMTDNNNNNNRSLRNINHTNIILDEINEENHQQPSQYTTQTVIHDKRHKKFI</sequence>
<accession>A0A3P8EKQ3</accession>
<proteinExistence type="predicted"/>
<dbReference type="EMBL" id="UZAI01014201">
    <property type="protein sequence ID" value="VDP12479.1"/>
    <property type="molecule type" value="Genomic_DNA"/>
</dbReference>
<dbReference type="AlphaFoldDB" id="A0A3P8EKQ3"/>
<name>A0A3P8EKQ3_9TREM</name>
<evidence type="ECO:0000313" key="3">
    <source>
        <dbReference type="Proteomes" id="UP000277204"/>
    </source>
</evidence>
<keyword evidence="3" id="KW-1185">Reference proteome</keyword>
<feature type="compositionally biased region" description="Low complexity" evidence="1">
    <location>
        <begin position="117"/>
        <end position="145"/>
    </location>
</feature>
<protein>
    <submittedName>
        <fullName evidence="2">Uncharacterized protein</fullName>
    </submittedName>
</protein>
<dbReference type="Proteomes" id="UP000277204">
    <property type="component" value="Unassembled WGS sequence"/>
</dbReference>